<evidence type="ECO:0000256" key="2">
    <source>
        <dbReference type="ARBA" id="ARBA00022694"/>
    </source>
</evidence>
<feature type="binding site" evidence="7">
    <location>
        <position position="257"/>
    </location>
    <ligand>
        <name>K(+)</name>
        <dbReference type="ChEBI" id="CHEBI:29103"/>
    </ligand>
</feature>
<feature type="binding site" evidence="7">
    <location>
        <position position="252"/>
    </location>
    <ligand>
        <name>K(+)</name>
        <dbReference type="ChEBI" id="CHEBI:29103"/>
    </ligand>
</feature>
<dbReference type="RefSeq" id="WP_243511507.1">
    <property type="nucleotide sequence ID" value="NZ_CP094534.1"/>
</dbReference>
<feature type="binding site" evidence="7">
    <location>
        <begin position="277"/>
        <end position="280"/>
    </location>
    <ligand>
        <name>GTP</name>
        <dbReference type="ChEBI" id="CHEBI:37565"/>
    </ligand>
</feature>
<keyword evidence="6 7" id="KW-0342">GTP-binding</keyword>
<feature type="binding site" evidence="7">
    <location>
        <position position="233"/>
    </location>
    <ligand>
        <name>K(+)</name>
        <dbReference type="ChEBI" id="CHEBI:29103"/>
    </ligand>
</feature>
<reference evidence="10 11" key="1">
    <citation type="submission" date="2022-03" db="EMBL/GenBank/DDBJ databases">
        <title>Hymenobactersp. isolated from the air.</title>
        <authorList>
            <person name="Won M."/>
            <person name="Kwon S.-W."/>
        </authorList>
    </citation>
    <scope>NUCLEOTIDE SEQUENCE [LARGE SCALE GENOMIC DNA]</scope>
    <source>
        <strain evidence="10 11">KACC 22596</strain>
    </source>
</reference>
<dbReference type="NCBIfam" id="TIGR00231">
    <property type="entry name" value="small_GTP"/>
    <property type="match status" value="1"/>
</dbReference>
<feature type="binding site" evidence="7">
    <location>
        <position position="258"/>
    </location>
    <ligand>
        <name>Mg(2+)</name>
        <dbReference type="ChEBI" id="CHEBI:18420"/>
    </ligand>
</feature>
<comment type="similarity">
    <text evidence="1 7 8">Belongs to the TRAFAC class TrmE-Era-EngA-EngB-Septin-like GTPase superfamily. TrmE GTPase family.</text>
</comment>
<keyword evidence="7" id="KW-0963">Cytoplasm</keyword>
<evidence type="ECO:0000259" key="9">
    <source>
        <dbReference type="PROSITE" id="PS51709"/>
    </source>
</evidence>
<comment type="cofactor">
    <cofactor evidence="7">
        <name>K(+)</name>
        <dbReference type="ChEBI" id="CHEBI:29103"/>
    </cofactor>
    <text evidence="7">Binds 1 potassium ion per subunit.</text>
</comment>
<dbReference type="GO" id="GO:0016787">
    <property type="term" value="F:hydrolase activity"/>
    <property type="evidence" value="ECO:0007669"/>
    <property type="project" value="UniProtKB-KW"/>
</dbReference>
<dbReference type="EMBL" id="CP094534">
    <property type="protein sequence ID" value="UOE32615.1"/>
    <property type="molecule type" value="Genomic_DNA"/>
</dbReference>
<dbReference type="InterPro" id="IPR018948">
    <property type="entry name" value="GTP-bd_TrmE_N"/>
</dbReference>
<dbReference type="HAMAP" id="MF_00379">
    <property type="entry name" value="GTPase_MnmE"/>
    <property type="match status" value="1"/>
</dbReference>
<accession>A0ABY4B0C8</accession>
<dbReference type="PROSITE" id="PS51709">
    <property type="entry name" value="G_TRME"/>
    <property type="match status" value="1"/>
</dbReference>
<dbReference type="InterPro" id="IPR006073">
    <property type="entry name" value="GTP-bd"/>
</dbReference>
<keyword evidence="7" id="KW-0479">Metal-binding</keyword>
<evidence type="ECO:0000256" key="5">
    <source>
        <dbReference type="ARBA" id="ARBA00022958"/>
    </source>
</evidence>
<dbReference type="SUPFAM" id="SSF52540">
    <property type="entry name" value="P-loop containing nucleoside triphosphate hydrolases"/>
    <property type="match status" value="1"/>
</dbReference>
<dbReference type="Pfam" id="PF01926">
    <property type="entry name" value="MMR_HSR1"/>
    <property type="match status" value="1"/>
</dbReference>
<comment type="caution">
    <text evidence="7">Lacks conserved residue(s) required for the propagation of feature annotation.</text>
</comment>
<dbReference type="Pfam" id="PF10396">
    <property type="entry name" value="TrmE_N"/>
    <property type="match status" value="1"/>
</dbReference>
<feature type="binding site" evidence="7">
    <location>
        <position position="237"/>
    </location>
    <ligand>
        <name>Mg(2+)</name>
        <dbReference type="ChEBI" id="CHEBI:18420"/>
    </ligand>
</feature>
<dbReference type="EC" id="3.6.-.-" evidence="7"/>
<feature type="domain" description="TrmE-type G" evidence="9">
    <location>
        <begin position="223"/>
        <end position="388"/>
    </location>
</feature>
<keyword evidence="4 7" id="KW-0460">Magnesium</keyword>
<evidence type="ECO:0000313" key="11">
    <source>
        <dbReference type="Proteomes" id="UP000831390"/>
    </source>
</evidence>
<feature type="binding site" evidence="7">
    <location>
        <position position="254"/>
    </location>
    <ligand>
        <name>K(+)</name>
        <dbReference type="ChEBI" id="CHEBI:29103"/>
    </ligand>
</feature>
<feature type="binding site" evidence="7">
    <location>
        <begin position="233"/>
        <end position="238"/>
    </location>
    <ligand>
        <name>GTP</name>
        <dbReference type="ChEBI" id="CHEBI:37565"/>
    </ligand>
</feature>
<dbReference type="Gene3D" id="3.40.50.300">
    <property type="entry name" value="P-loop containing nucleotide triphosphate hydrolases"/>
    <property type="match status" value="1"/>
</dbReference>
<dbReference type="InterPro" id="IPR005225">
    <property type="entry name" value="Small_GTP-bd"/>
</dbReference>
<keyword evidence="11" id="KW-1185">Reference proteome</keyword>
<evidence type="ECO:0000256" key="6">
    <source>
        <dbReference type="ARBA" id="ARBA00023134"/>
    </source>
</evidence>
<dbReference type="NCBIfam" id="NF003661">
    <property type="entry name" value="PRK05291.1-3"/>
    <property type="match status" value="1"/>
</dbReference>
<evidence type="ECO:0000256" key="7">
    <source>
        <dbReference type="HAMAP-Rule" id="MF_00379"/>
    </source>
</evidence>
<evidence type="ECO:0000313" key="10">
    <source>
        <dbReference type="EMBL" id="UOE32615.1"/>
    </source>
</evidence>
<dbReference type="CDD" id="cd04164">
    <property type="entry name" value="trmE"/>
    <property type="match status" value="1"/>
</dbReference>
<comment type="function">
    <text evidence="7">Exhibits a very high intrinsic GTPase hydrolysis rate. Involved in the addition of a carboxymethylaminomethyl (cmnm) group at the wobble position (U34) of certain tRNAs, forming tRNA-cmnm(5)s(2)U34.</text>
</comment>
<dbReference type="InterPro" id="IPR031168">
    <property type="entry name" value="G_TrmE"/>
</dbReference>
<dbReference type="NCBIfam" id="TIGR00450">
    <property type="entry name" value="mnmE_trmE_thdF"/>
    <property type="match status" value="1"/>
</dbReference>
<comment type="subcellular location">
    <subcellularLocation>
        <location evidence="7">Cytoplasm</location>
    </subcellularLocation>
</comment>
<evidence type="ECO:0000256" key="3">
    <source>
        <dbReference type="ARBA" id="ARBA00022741"/>
    </source>
</evidence>
<dbReference type="SUPFAM" id="SSF116878">
    <property type="entry name" value="TrmE connector domain"/>
    <property type="match status" value="1"/>
</dbReference>
<feature type="binding site" evidence="7">
    <location>
        <begin position="252"/>
        <end position="258"/>
    </location>
    <ligand>
        <name>GTP</name>
        <dbReference type="ChEBI" id="CHEBI:37565"/>
    </ligand>
</feature>
<keyword evidence="2 7" id="KW-0819">tRNA processing</keyword>
<proteinExistence type="inferred from homology"/>
<dbReference type="InterPro" id="IPR027266">
    <property type="entry name" value="TrmE/GcvT-like"/>
</dbReference>
<evidence type="ECO:0000256" key="4">
    <source>
        <dbReference type="ARBA" id="ARBA00022842"/>
    </source>
</evidence>
<dbReference type="Gene3D" id="3.30.1360.120">
    <property type="entry name" value="Probable tRNA modification gtpase trme, domain 1"/>
    <property type="match status" value="1"/>
</dbReference>
<name>A0ABY4B0C8_9BACT</name>
<keyword evidence="7 10" id="KW-0378">Hydrolase</keyword>
<organism evidence="10 11">
    <name type="scientific">Hymenobacter monticola</name>
    <dbReference type="NCBI Taxonomy" id="1705399"/>
    <lineage>
        <taxon>Bacteria</taxon>
        <taxon>Pseudomonadati</taxon>
        <taxon>Bacteroidota</taxon>
        <taxon>Cytophagia</taxon>
        <taxon>Cytophagales</taxon>
        <taxon>Hymenobacteraceae</taxon>
        <taxon>Hymenobacter</taxon>
    </lineage>
</organism>
<dbReference type="InterPro" id="IPR025867">
    <property type="entry name" value="MnmE_helical"/>
</dbReference>
<dbReference type="PANTHER" id="PTHR42714">
    <property type="entry name" value="TRNA MODIFICATION GTPASE GTPBP3"/>
    <property type="match status" value="1"/>
</dbReference>
<keyword evidence="5 7" id="KW-0630">Potassium</keyword>
<dbReference type="InterPro" id="IPR027417">
    <property type="entry name" value="P-loop_NTPase"/>
</dbReference>
<dbReference type="PANTHER" id="PTHR42714:SF2">
    <property type="entry name" value="TRNA MODIFICATION GTPASE GTPBP3, MITOCHONDRIAL"/>
    <property type="match status" value="1"/>
</dbReference>
<gene>
    <name evidence="7 10" type="primary">mnmE</name>
    <name evidence="7" type="synonym">trmE</name>
    <name evidence="10" type="ORF">MTP16_15930</name>
</gene>
<dbReference type="Pfam" id="PF12631">
    <property type="entry name" value="MnmE_helical"/>
    <property type="match status" value="1"/>
</dbReference>
<dbReference type="Gene3D" id="1.20.120.430">
    <property type="entry name" value="tRNA modification GTPase MnmE domain 2"/>
    <property type="match status" value="1"/>
</dbReference>
<keyword evidence="3 7" id="KW-0547">Nucleotide-binding</keyword>
<dbReference type="InterPro" id="IPR004520">
    <property type="entry name" value="GTPase_MnmE"/>
</dbReference>
<comment type="subunit">
    <text evidence="7">Homodimer. Heterotetramer of two MnmE and two MnmG subunits.</text>
</comment>
<dbReference type="InterPro" id="IPR027368">
    <property type="entry name" value="MnmE_dom2"/>
</dbReference>
<evidence type="ECO:0000256" key="1">
    <source>
        <dbReference type="ARBA" id="ARBA00011043"/>
    </source>
</evidence>
<dbReference type="CDD" id="cd14858">
    <property type="entry name" value="TrmE_N"/>
    <property type="match status" value="1"/>
</dbReference>
<sequence>MVQTIFSDTIVALSTPPGAGALAVVRLSGPAAVAIMAAVFSKKSLAQAAGHTLHYGNLRDPASGEIIDEVVVALYRGPRSFTREDVVEISCHGSDYVVRQVLALLLRHGARLAEAGEFTKRAFLNGAMDLAQAEAVADLIAADSALSHKVALNQLRGGFSQELRDLRARLVQFAALLELELDFGEEDVEFADRTGLARLLAEVRGVVLGLLRSFELGNVIKNGITAVIAGRPNAGKSTLLNALLREERAIVSAIPGTTRDFIEDEVSIDGLRFRFVDTAGLRDNPADEVEAIGVQRTRQRVRQAAMLLYLFDLSEIAPAEVQAEMQELTSGLDLPVLAVGNKTDLASAKTIQAFEQAFSAGQVPLLLLAAGQNQGLEALQMALVAQVRGSALENTASATIVTNVRHARALETAAAHLAAVQTGLDTGRGTELLAADLRHALAALGEITGEISSEDLLTSIFTQFCIGK</sequence>
<protein>
    <recommendedName>
        <fullName evidence="7">tRNA modification GTPase MnmE</fullName>
        <ecNumber evidence="7">3.6.-.-</ecNumber>
    </recommendedName>
</protein>
<dbReference type="Proteomes" id="UP000831390">
    <property type="component" value="Chromosome"/>
</dbReference>
<evidence type="ECO:0000256" key="8">
    <source>
        <dbReference type="RuleBase" id="RU003313"/>
    </source>
</evidence>